<feature type="non-terminal residue" evidence="1">
    <location>
        <position position="1"/>
    </location>
</feature>
<dbReference type="Proteomes" id="UP000324800">
    <property type="component" value="Unassembled WGS sequence"/>
</dbReference>
<organism evidence="1 2">
    <name type="scientific">Streblomastix strix</name>
    <dbReference type="NCBI Taxonomy" id="222440"/>
    <lineage>
        <taxon>Eukaryota</taxon>
        <taxon>Metamonada</taxon>
        <taxon>Preaxostyla</taxon>
        <taxon>Oxymonadida</taxon>
        <taxon>Streblomastigidae</taxon>
        <taxon>Streblomastix</taxon>
    </lineage>
</organism>
<name>A0A5J4T574_9EUKA</name>
<evidence type="ECO:0000313" key="1">
    <source>
        <dbReference type="EMBL" id="KAA6353367.1"/>
    </source>
</evidence>
<protein>
    <submittedName>
        <fullName evidence="1">Uncharacterized protein</fullName>
    </submittedName>
</protein>
<comment type="caution">
    <text evidence="1">The sequence shown here is derived from an EMBL/GenBank/DDBJ whole genome shotgun (WGS) entry which is preliminary data.</text>
</comment>
<sequence length="114" mass="12806">YVVGFGGTLILADQIAQQLGFQKKEVSLGLSHQGLQQQQSIQPQAQPPVFQSIPNANIKVPPKPTTQPNLDYLTTIRQDLIPQIPAYRTIEEIPQEEMNRLKKLHVICPITLRV</sequence>
<proteinExistence type="predicted"/>
<evidence type="ECO:0000313" key="2">
    <source>
        <dbReference type="Proteomes" id="UP000324800"/>
    </source>
</evidence>
<accession>A0A5J4T574</accession>
<dbReference type="AlphaFoldDB" id="A0A5J4T574"/>
<gene>
    <name evidence="1" type="ORF">EZS28_051106</name>
</gene>
<dbReference type="EMBL" id="SNRW01038246">
    <property type="protein sequence ID" value="KAA6353367.1"/>
    <property type="molecule type" value="Genomic_DNA"/>
</dbReference>
<reference evidence="1 2" key="1">
    <citation type="submission" date="2019-03" db="EMBL/GenBank/DDBJ databases">
        <title>Single cell metagenomics reveals metabolic interactions within the superorganism composed of flagellate Streblomastix strix and complex community of Bacteroidetes bacteria on its surface.</title>
        <authorList>
            <person name="Treitli S.C."/>
            <person name="Kolisko M."/>
            <person name="Husnik F."/>
            <person name="Keeling P."/>
            <person name="Hampl V."/>
        </authorList>
    </citation>
    <scope>NUCLEOTIDE SEQUENCE [LARGE SCALE GENOMIC DNA]</scope>
    <source>
        <strain evidence="1">ST1C</strain>
    </source>
</reference>